<comment type="caution">
    <text evidence="1">The sequence shown here is derived from an EMBL/GenBank/DDBJ whole genome shotgun (WGS) entry which is preliminary data.</text>
</comment>
<sequence length="172" mass="19295">MLEDSKGGDKKETEQKRRNQTECAFIVTCKQSLGTISKDVRPSPSKLNFSAWFLGSILKQHLGLNLKILHQRCHLKSSPVHPPVYPHLSASLSSQYHIIIIMTSPPGTHGSTVAYSSAILKDWVEMLWNHLCASEAIIGICFRAIIGDCFRATGWNFCFRTACSVRWGVFLF</sequence>
<proteinExistence type="predicted"/>
<protein>
    <submittedName>
        <fullName evidence="1">Uncharacterized protein</fullName>
    </submittedName>
</protein>
<accession>A0A8X6MTT4</accession>
<reference evidence="1" key="1">
    <citation type="submission" date="2020-08" db="EMBL/GenBank/DDBJ databases">
        <title>Multicomponent nature underlies the extraordinary mechanical properties of spider dragline silk.</title>
        <authorList>
            <person name="Kono N."/>
            <person name="Nakamura H."/>
            <person name="Mori M."/>
            <person name="Yoshida Y."/>
            <person name="Ohtoshi R."/>
            <person name="Malay A.D."/>
            <person name="Moran D.A.P."/>
            <person name="Tomita M."/>
            <person name="Numata K."/>
            <person name="Arakawa K."/>
        </authorList>
    </citation>
    <scope>NUCLEOTIDE SEQUENCE</scope>
</reference>
<name>A0A8X6MTT4_NEPPI</name>
<dbReference type="Proteomes" id="UP000887013">
    <property type="component" value="Unassembled WGS sequence"/>
</dbReference>
<dbReference type="AlphaFoldDB" id="A0A8X6MTT4"/>
<dbReference type="EMBL" id="BMAW01002259">
    <property type="protein sequence ID" value="GFS77657.1"/>
    <property type="molecule type" value="Genomic_DNA"/>
</dbReference>
<keyword evidence="2" id="KW-1185">Reference proteome</keyword>
<evidence type="ECO:0000313" key="2">
    <source>
        <dbReference type="Proteomes" id="UP000887013"/>
    </source>
</evidence>
<organism evidence="1 2">
    <name type="scientific">Nephila pilipes</name>
    <name type="common">Giant wood spider</name>
    <name type="synonym">Nephila maculata</name>
    <dbReference type="NCBI Taxonomy" id="299642"/>
    <lineage>
        <taxon>Eukaryota</taxon>
        <taxon>Metazoa</taxon>
        <taxon>Ecdysozoa</taxon>
        <taxon>Arthropoda</taxon>
        <taxon>Chelicerata</taxon>
        <taxon>Arachnida</taxon>
        <taxon>Araneae</taxon>
        <taxon>Araneomorphae</taxon>
        <taxon>Entelegynae</taxon>
        <taxon>Araneoidea</taxon>
        <taxon>Nephilidae</taxon>
        <taxon>Nephila</taxon>
    </lineage>
</organism>
<gene>
    <name evidence="1" type="ORF">NPIL_696531</name>
</gene>
<evidence type="ECO:0000313" key="1">
    <source>
        <dbReference type="EMBL" id="GFS77657.1"/>
    </source>
</evidence>